<keyword evidence="16" id="KW-0131">Cell cycle</keyword>
<keyword evidence="8 19" id="KW-0547">Nucleotide-binding</keyword>
<evidence type="ECO:0000256" key="14">
    <source>
        <dbReference type="ARBA" id="ARBA00023175"/>
    </source>
</evidence>
<comment type="similarity">
    <text evidence="18">Belongs to the TRAFAC class myosin-kinesin ATPase superfamily. Kinesin family. KIN-5/BimC subfamily.</text>
</comment>
<dbReference type="InterPro" id="IPR028002">
    <property type="entry name" value="Myb_DNA-bind_5"/>
</dbReference>
<evidence type="ECO:0000256" key="8">
    <source>
        <dbReference type="ARBA" id="ARBA00022741"/>
    </source>
</evidence>
<evidence type="ECO:0000256" key="17">
    <source>
        <dbReference type="ARBA" id="ARBA00025466"/>
    </source>
</evidence>
<accession>A0A2H1WJI6</accession>
<feature type="compositionally biased region" description="Polar residues" evidence="21">
    <location>
        <begin position="800"/>
        <end position="810"/>
    </location>
</feature>
<dbReference type="GO" id="GO:0007018">
    <property type="term" value="P:microtubule-based movement"/>
    <property type="evidence" value="ECO:0007669"/>
    <property type="project" value="InterPro"/>
</dbReference>
<dbReference type="SMART" id="SM00129">
    <property type="entry name" value="KISc"/>
    <property type="match status" value="1"/>
</dbReference>
<evidence type="ECO:0000256" key="20">
    <source>
        <dbReference type="SAM" id="Coils"/>
    </source>
</evidence>
<dbReference type="FunFam" id="3.40.850.10:FF:000051">
    <property type="entry name" value="Kinesin-like protein bimC"/>
    <property type="match status" value="1"/>
</dbReference>
<evidence type="ECO:0000256" key="1">
    <source>
        <dbReference type="ARBA" id="ARBA00004245"/>
    </source>
</evidence>
<dbReference type="GO" id="GO:0008574">
    <property type="term" value="F:plus-end-directed microtubule motor activity"/>
    <property type="evidence" value="ECO:0007669"/>
    <property type="project" value="TreeGrafter"/>
</dbReference>
<dbReference type="InterPro" id="IPR047241">
    <property type="entry name" value="KIF11-like_kin_motor_dom"/>
</dbReference>
<dbReference type="GO" id="GO:0072686">
    <property type="term" value="C:mitotic spindle"/>
    <property type="evidence" value="ECO:0007669"/>
    <property type="project" value="TreeGrafter"/>
</dbReference>
<evidence type="ECO:0000256" key="7">
    <source>
        <dbReference type="ARBA" id="ARBA00022701"/>
    </source>
</evidence>
<keyword evidence="15" id="KW-0206">Cytoskeleton</keyword>
<dbReference type="Pfam" id="PF13931">
    <property type="entry name" value="Microtub_bind"/>
    <property type="match status" value="1"/>
</dbReference>
<feature type="compositionally biased region" description="Basic and acidic residues" evidence="21">
    <location>
        <begin position="1365"/>
        <end position="1375"/>
    </location>
</feature>
<dbReference type="InterPro" id="IPR025901">
    <property type="entry name" value="Kinesin-assoc_MT-bd_dom"/>
</dbReference>
<dbReference type="PROSITE" id="PS50067">
    <property type="entry name" value="KINESIN_MOTOR_2"/>
    <property type="match status" value="1"/>
</dbReference>
<dbReference type="CDD" id="cd01364">
    <property type="entry name" value="KISc_BimC_Eg5"/>
    <property type="match status" value="1"/>
</dbReference>
<dbReference type="GO" id="GO:0005876">
    <property type="term" value="C:spindle microtubule"/>
    <property type="evidence" value="ECO:0007669"/>
    <property type="project" value="TreeGrafter"/>
</dbReference>
<proteinExistence type="inferred from homology"/>
<evidence type="ECO:0000313" key="23">
    <source>
        <dbReference type="EMBL" id="SOQ53198.1"/>
    </source>
</evidence>
<evidence type="ECO:0000256" key="21">
    <source>
        <dbReference type="SAM" id="MobiDB-lite"/>
    </source>
</evidence>
<evidence type="ECO:0000256" key="5">
    <source>
        <dbReference type="ARBA" id="ARBA00022553"/>
    </source>
</evidence>
<dbReference type="EMBL" id="ODYU01009057">
    <property type="protein sequence ID" value="SOQ53198.1"/>
    <property type="molecule type" value="Genomic_DNA"/>
</dbReference>
<keyword evidence="7" id="KW-0493">Microtubule</keyword>
<dbReference type="GO" id="GO:0005524">
    <property type="term" value="F:ATP binding"/>
    <property type="evidence" value="ECO:0007669"/>
    <property type="project" value="UniProtKB-UniRule"/>
</dbReference>
<protein>
    <recommendedName>
        <fullName evidence="3">Regulatory protein zeste</fullName>
    </recommendedName>
</protein>
<dbReference type="InterPro" id="IPR027417">
    <property type="entry name" value="P-loop_NTPase"/>
</dbReference>
<comment type="subcellular location">
    <subcellularLocation>
        <location evidence="1">Cytoplasm</location>
        <location evidence="1">Cytoskeleton</location>
    </subcellularLocation>
</comment>
<evidence type="ECO:0000256" key="11">
    <source>
        <dbReference type="ARBA" id="ARBA00023015"/>
    </source>
</evidence>
<dbReference type="GO" id="GO:0005634">
    <property type="term" value="C:nucleus"/>
    <property type="evidence" value="ECO:0007669"/>
    <property type="project" value="TreeGrafter"/>
</dbReference>
<organism evidence="23">
    <name type="scientific">Spodoptera frugiperda</name>
    <name type="common">Fall armyworm</name>
    <dbReference type="NCBI Taxonomy" id="7108"/>
    <lineage>
        <taxon>Eukaryota</taxon>
        <taxon>Metazoa</taxon>
        <taxon>Ecdysozoa</taxon>
        <taxon>Arthropoda</taxon>
        <taxon>Hexapoda</taxon>
        <taxon>Insecta</taxon>
        <taxon>Pterygota</taxon>
        <taxon>Neoptera</taxon>
        <taxon>Endopterygota</taxon>
        <taxon>Lepidoptera</taxon>
        <taxon>Glossata</taxon>
        <taxon>Ditrysia</taxon>
        <taxon>Noctuoidea</taxon>
        <taxon>Noctuidae</taxon>
        <taxon>Amphipyrinae</taxon>
        <taxon>Spodoptera</taxon>
    </lineage>
</organism>
<dbReference type="SUPFAM" id="SSF52540">
    <property type="entry name" value="P-loop containing nucleoside triphosphate hydrolases"/>
    <property type="match status" value="1"/>
</dbReference>
<dbReference type="SUPFAM" id="SSF58113">
    <property type="entry name" value="Apolipoprotein A-I"/>
    <property type="match status" value="1"/>
</dbReference>
<feature type="coiled-coil region" evidence="20">
    <location>
        <begin position="974"/>
        <end position="1085"/>
    </location>
</feature>
<feature type="region of interest" description="Disordered" evidence="21">
    <location>
        <begin position="791"/>
        <end position="814"/>
    </location>
</feature>
<evidence type="ECO:0000256" key="4">
    <source>
        <dbReference type="ARBA" id="ARBA00022490"/>
    </source>
</evidence>
<dbReference type="PROSITE" id="PS00411">
    <property type="entry name" value="KINESIN_MOTOR_1"/>
    <property type="match status" value="1"/>
</dbReference>
<keyword evidence="14 19" id="KW-0505">Motor protein</keyword>
<keyword evidence="6" id="KW-0132">Cell division</keyword>
<dbReference type="InterPro" id="IPR047149">
    <property type="entry name" value="KIF11-like"/>
</dbReference>
<dbReference type="InterPro" id="IPR019821">
    <property type="entry name" value="Kinesin_motor_CS"/>
</dbReference>
<dbReference type="PANTHER" id="PTHR47970:SF12">
    <property type="entry name" value="KINESIN FAMILY MEMBER 11"/>
    <property type="match status" value="1"/>
</dbReference>
<evidence type="ECO:0000256" key="16">
    <source>
        <dbReference type="ARBA" id="ARBA00023306"/>
    </source>
</evidence>
<evidence type="ECO:0000256" key="13">
    <source>
        <dbReference type="ARBA" id="ARBA00023163"/>
    </source>
</evidence>
<comment type="function">
    <text evidence="17">Involved in transvection phenomena (= synapsis-dependent gene expression), where the synaptic pairing of chromosomes carrying genes with which zeste interacts influences the expression of these genes. Zeste binds to DNA and stimulates transcription from a nearby promoter.</text>
</comment>
<evidence type="ECO:0000256" key="9">
    <source>
        <dbReference type="ARBA" id="ARBA00022776"/>
    </source>
</evidence>
<name>A0A2H1WJI6_SPOFR</name>
<evidence type="ECO:0000256" key="6">
    <source>
        <dbReference type="ARBA" id="ARBA00022618"/>
    </source>
</evidence>
<dbReference type="InterPro" id="IPR036961">
    <property type="entry name" value="Kinesin_motor_dom_sf"/>
</dbReference>
<dbReference type="GO" id="GO:0051231">
    <property type="term" value="P:spindle elongation"/>
    <property type="evidence" value="ECO:0007669"/>
    <property type="project" value="TreeGrafter"/>
</dbReference>
<evidence type="ECO:0000256" key="19">
    <source>
        <dbReference type="PROSITE-ProRule" id="PRU00283"/>
    </source>
</evidence>
<feature type="domain" description="Kinesin motor" evidence="22">
    <location>
        <begin position="13"/>
        <end position="353"/>
    </location>
</feature>
<keyword evidence="10 19" id="KW-0067">ATP-binding</keyword>
<keyword evidence="5" id="KW-0597">Phosphoprotein</keyword>
<dbReference type="GO" id="GO:0008017">
    <property type="term" value="F:microtubule binding"/>
    <property type="evidence" value="ECO:0007669"/>
    <property type="project" value="InterPro"/>
</dbReference>
<keyword evidence="4" id="KW-0963">Cytoplasm</keyword>
<evidence type="ECO:0000256" key="18">
    <source>
        <dbReference type="ARBA" id="ARBA00034704"/>
    </source>
</evidence>
<evidence type="ECO:0000256" key="15">
    <source>
        <dbReference type="ARBA" id="ARBA00023212"/>
    </source>
</evidence>
<dbReference type="GO" id="GO:0090307">
    <property type="term" value="P:mitotic spindle assembly"/>
    <property type="evidence" value="ECO:0007669"/>
    <property type="project" value="TreeGrafter"/>
</dbReference>
<keyword evidence="9" id="KW-0498">Mitosis</keyword>
<evidence type="ECO:0000256" key="12">
    <source>
        <dbReference type="ARBA" id="ARBA00023054"/>
    </source>
</evidence>
<reference evidence="23" key="1">
    <citation type="submission" date="2016-07" db="EMBL/GenBank/DDBJ databases">
        <authorList>
            <person name="Bretaudeau A."/>
        </authorList>
    </citation>
    <scope>NUCLEOTIDE SEQUENCE</scope>
    <source>
        <strain evidence="23">Rice</strain>
        <tissue evidence="23">Whole body</tissue>
    </source>
</reference>
<dbReference type="GO" id="GO:0051301">
    <property type="term" value="P:cell division"/>
    <property type="evidence" value="ECO:0007669"/>
    <property type="project" value="UniProtKB-KW"/>
</dbReference>
<feature type="coiled-coil region" evidence="20">
    <location>
        <begin position="362"/>
        <end position="475"/>
    </location>
</feature>
<evidence type="ECO:0000256" key="10">
    <source>
        <dbReference type="ARBA" id="ARBA00022840"/>
    </source>
</evidence>
<dbReference type="PRINTS" id="PR00380">
    <property type="entry name" value="KINESINHEAVY"/>
</dbReference>
<comment type="subunit">
    <text evidence="2">Self-associates forming complexes of several hundred monomers.</text>
</comment>
<keyword evidence="13" id="KW-0804">Transcription</keyword>
<evidence type="ECO:0000259" key="22">
    <source>
        <dbReference type="PROSITE" id="PS50067"/>
    </source>
</evidence>
<dbReference type="InterPro" id="IPR001752">
    <property type="entry name" value="Kinesin_motor_dom"/>
</dbReference>
<keyword evidence="11" id="KW-0805">Transcription regulation</keyword>
<feature type="binding site" evidence="19">
    <location>
        <begin position="97"/>
        <end position="104"/>
    </location>
    <ligand>
        <name>ATP</name>
        <dbReference type="ChEBI" id="CHEBI:30616"/>
    </ligand>
</feature>
<feature type="coiled-coil region" evidence="20">
    <location>
        <begin position="876"/>
        <end position="920"/>
    </location>
</feature>
<dbReference type="Pfam" id="PF00225">
    <property type="entry name" value="Kinesin"/>
    <property type="match status" value="1"/>
</dbReference>
<feature type="region of interest" description="Disordered" evidence="21">
    <location>
        <begin position="1304"/>
        <end position="1402"/>
    </location>
</feature>
<evidence type="ECO:0000256" key="3">
    <source>
        <dbReference type="ARBA" id="ARBA00016807"/>
    </source>
</evidence>
<gene>
    <name evidence="23" type="ORF">SFRICE_000716</name>
</gene>
<keyword evidence="12 20" id="KW-0175">Coiled coil</keyword>
<feature type="compositionally biased region" description="Basic and acidic residues" evidence="21">
    <location>
        <begin position="1333"/>
        <end position="1351"/>
    </location>
</feature>
<dbReference type="Gene3D" id="3.40.850.10">
    <property type="entry name" value="Kinesin motor domain"/>
    <property type="match status" value="1"/>
</dbReference>
<evidence type="ECO:0000256" key="2">
    <source>
        <dbReference type="ARBA" id="ARBA00011764"/>
    </source>
</evidence>
<sequence length="1402" mass="159883">MTTDKIRKDKNQNIQVFIRLRPLNQRERDIKSLGVIEVVNNREVVVRQSQQTNHTKKFTFDRAFAPNASQLQVYQEVVSPLIEEVLNGYNCTVFAYGQTGTGKTHTMVGEHTGTDTHWQNDPLAGIIPRALSQLFDELRLTNTEYTVRVSYLELYNEELFDLLSTSEDNSKLRIYEDVTRKGSNIVNGLEEVTVFNKNEVYKIMAQGQERKRVASTLMNAQSSRSHTVFTIVVHMKENSPEGEELMKIGKLNLVDLAGSENISKAGSDNPAKKERARECVNINQSLLTLGRVITALVERHPHIPYRESKLTRILQESLGGRTKTSIIATISPGHKDLEETMSTLEYAHRAKNIQNKPEVNQKMTKKAILKEYAEEIDRLKRDLQATRDKNGVYLASDTFAEMTLKEEEQRKEIQELLLKKRAMEEEKEKMEAVFQELNETLETKNNELATTVSQLDNTKKELATTSKELTRSRQACEEQQVLVSAHCSTEVALGSQARELLATADVATTHVACLHDAVDKRKNVESTNLEITRTYREESEQQRGTISTGVKHFADTVHSAFTNLQEAMDSYTTSSTQTQEQNKQQLANLVQMFMETVNEVKTATSESQSALSESSAGHLSALQGSVAEHRGTLRQSLAGFLQHFATSLQQAHNVDVKGNVANFVQQWESQQANRRKRVANFTAHEKHLLAQLIKRRPIVLSKVTDGKSVAKKQVAWQLITQEFNSSVNVHKRETITLKRAWDNMKAVTRKARAERRDSSTNGAGPPAPPLSPQYEPIITVVEEPPTLNTEAKHSFDRDTISNSIDSQESMDNPDPLDIDYKINSPGANQLDDEEPCNNYRAKNNANQSIKRDDRVHRPTDYIRREAILRIRHLENKKKVEMQILETQLEIEQIKKRAALLEEERNKYSLEKAKLELEEMKKCAADRVSSLQRVHSGFSSRAETCVATRAQAERSARDQWRAHKLRRANKTQACLAEMQEESVRLEKLLTQQLSDIETERAQTEQRLQEWMEEKRRLLEEELARHVASEKQALEDRLAKKVTEIELQKKMLQERMERYKEWEQIQMEADREEMEMAERELEESDKGREDCVKDIKKYSKEFEEGTNAISVDMEIFSKNVVEVVEHINNEMLRALDQTRVQVEGEVSKVVSADEATCLQLTQSADVTVKNLLDTTKHITEQLVNKIESNTGTALQLLRDVCDSTRQLVCTTHSLHSTHSASCTHAREQVATLQEQLYQAIARHQQLENRYLSNEYKLYSPTGKTPSRVEYRYPRVLAATSPHDRLLARFRAMRQNSTDDDCVVVESDTETSVRQASDSECSSEDSAHFLAPSPPEPRDSRDAREPRDTRDKLVKSTSETDILYTIRKQQENAKENAERSVSGKKPSKLPAPSSHKKPLTERNAN</sequence>
<feature type="region of interest" description="Disordered" evidence="21">
    <location>
        <begin position="748"/>
        <end position="773"/>
    </location>
</feature>
<dbReference type="PANTHER" id="PTHR47970">
    <property type="entry name" value="KINESIN-LIKE PROTEIN KIF11"/>
    <property type="match status" value="1"/>
</dbReference>
<dbReference type="Pfam" id="PF13873">
    <property type="entry name" value="Myb_DNA-bind_5"/>
    <property type="match status" value="1"/>
</dbReference>